<comment type="subcellular location">
    <subcellularLocation>
        <location evidence="1">Membrane</location>
        <topology evidence="1">Multi-pass membrane protein</topology>
    </subcellularLocation>
</comment>
<dbReference type="GO" id="GO:0034220">
    <property type="term" value="P:monoatomic ion transmembrane transport"/>
    <property type="evidence" value="ECO:0007669"/>
    <property type="project" value="UniProtKB-KW"/>
</dbReference>
<dbReference type="Proteomes" id="UP000290289">
    <property type="component" value="Chromosome 7"/>
</dbReference>
<dbReference type="AlphaFoldDB" id="A0A498JHK8"/>
<feature type="transmembrane region" description="Helical" evidence="10">
    <location>
        <begin position="27"/>
        <end position="47"/>
    </location>
</feature>
<evidence type="ECO:0000256" key="1">
    <source>
        <dbReference type="ARBA" id="ARBA00004141"/>
    </source>
</evidence>
<keyword evidence="4 10" id="KW-0812">Transmembrane</keyword>
<dbReference type="GO" id="GO:0015743">
    <property type="term" value="P:malate transport"/>
    <property type="evidence" value="ECO:0007669"/>
    <property type="project" value="InterPro"/>
</dbReference>
<evidence type="ECO:0000256" key="6">
    <source>
        <dbReference type="ARBA" id="ARBA00023065"/>
    </source>
</evidence>
<dbReference type="GO" id="GO:0016020">
    <property type="term" value="C:membrane"/>
    <property type="evidence" value="ECO:0007669"/>
    <property type="project" value="UniProtKB-SubCell"/>
</dbReference>
<feature type="region of interest" description="Disordered" evidence="9">
    <location>
        <begin position="439"/>
        <end position="468"/>
    </location>
</feature>
<name>A0A498JHK8_MALDO</name>
<feature type="transmembrane region" description="Helical" evidence="10">
    <location>
        <begin position="144"/>
        <end position="170"/>
    </location>
</feature>
<feature type="transmembrane region" description="Helical" evidence="10">
    <location>
        <begin position="59"/>
        <end position="78"/>
    </location>
</feature>
<keyword evidence="8" id="KW-0407">Ion channel</keyword>
<evidence type="ECO:0000313" key="11">
    <source>
        <dbReference type="EMBL" id="RXH92911.1"/>
    </source>
</evidence>
<evidence type="ECO:0000256" key="8">
    <source>
        <dbReference type="ARBA" id="ARBA00023303"/>
    </source>
</evidence>
<evidence type="ECO:0000256" key="4">
    <source>
        <dbReference type="ARBA" id="ARBA00022692"/>
    </source>
</evidence>
<evidence type="ECO:0000256" key="2">
    <source>
        <dbReference type="ARBA" id="ARBA00007079"/>
    </source>
</evidence>
<dbReference type="InterPro" id="IPR020966">
    <property type="entry name" value="ALMT"/>
</dbReference>
<keyword evidence="6" id="KW-0406">Ion transport</keyword>
<dbReference type="Pfam" id="PF11744">
    <property type="entry name" value="ALMT"/>
    <property type="match status" value="1"/>
</dbReference>
<gene>
    <name evidence="11" type="ORF">DVH24_011935</name>
</gene>
<feature type="transmembrane region" description="Helical" evidence="10">
    <location>
        <begin position="90"/>
        <end position="109"/>
    </location>
</feature>
<reference evidence="11 12" key="1">
    <citation type="submission" date="2018-10" db="EMBL/GenBank/DDBJ databases">
        <title>A high-quality apple genome assembly.</title>
        <authorList>
            <person name="Hu J."/>
        </authorList>
    </citation>
    <scope>NUCLEOTIDE SEQUENCE [LARGE SCALE GENOMIC DNA]</scope>
    <source>
        <strain evidence="12">cv. HFTH1</strain>
        <tissue evidence="11">Young leaf</tissue>
    </source>
</reference>
<comment type="caution">
    <text evidence="11">The sequence shown here is derived from an EMBL/GenBank/DDBJ whole genome shotgun (WGS) entry which is preliminary data.</text>
</comment>
<proteinExistence type="inferred from homology"/>
<evidence type="ECO:0000256" key="3">
    <source>
        <dbReference type="ARBA" id="ARBA00022448"/>
    </source>
</evidence>
<evidence type="ECO:0008006" key="13">
    <source>
        <dbReference type="Google" id="ProtNLM"/>
    </source>
</evidence>
<keyword evidence="5 10" id="KW-1133">Transmembrane helix</keyword>
<feature type="transmembrane region" description="Helical" evidence="10">
    <location>
        <begin position="116"/>
        <end position="132"/>
    </location>
</feature>
<dbReference type="PANTHER" id="PTHR31086">
    <property type="entry name" value="ALUMINUM-ACTIVATED MALATE TRANSPORTER 10"/>
    <property type="match status" value="1"/>
</dbReference>
<protein>
    <recommendedName>
        <fullName evidence="13">Aluminum-activated malate transporter</fullName>
    </recommendedName>
</protein>
<keyword evidence="3" id="KW-0813">Transport</keyword>
<evidence type="ECO:0000313" key="12">
    <source>
        <dbReference type="Proteomes" id="UP000290289"/>
    </source>
</evidence>
<accession>A0A498JHK8</accession>
<sequence>VSVEWGINVADGTNNASVPESGLVDKALLGLKGMVGGLVLKVWRFLVKAWKLGVDEPRKAIHALKVGLAISVVLLFYYMRSLYEGVGGNAVWADMTVVVVFESTVGATLYKSINRAAGTFLAGSLGLGVHWISCKAGQNFEPIIIGTSVFLLASAATFSRFILTFSLVSISGYRVEELFELAYHRLLTVGIGTFFCILISILFYPNWAGQQLHCLIYNNLEKLADSLDGYVLEYFKDNEAVTEDNCSTKQIKGYKCVLDSKATEDNLDKFARWEPAHGSFNFKHPWKQYLKIGASMRSCAYCVKALSACMESEIKTPARIGNLKKHFSNACKTTNIHSSDILREMVKTIKTMKKSSEIDSLVWEMNKAVQELQKSLKSVPIWLVLPTSEATDDDGKGEPIVAPLVEVLPVTTLVSLLIENAARISGIVDAVNELAGQADMKPAPQGNKTQHQTGDKPSAGEKLPFNGNVTVTVPHANCALPYGT</sequence>
<evidence type="ECO:0000256" key="10">
    <source>
        <dbReference type="SAM" id="Phobius"/>
    </source>
</evidence>
<dbReference type="EMBL" id="RDQH01000333">
    <property type="protein sequence ID" value="RXH92911.1"/>
    <property type="molecule type" value="Genomic_DNA"/>
</dbReference>
<organism evidence="11 12">
    <name type="scientific">Malus domestica</name>
    <name type="common">Apple</name>
    <name type="synonym">Pyrus malus</name>
    <dbReference type="NCBI Taxonomy" id="3750"/>
    <lineage>
        <taxon>Eukaryota</taxon>
        <taxon>Viridiplantae</taxon>
        <taxon>Streptophyta</taxon>
        <taxon>Embryophyta</taxon>
        <taxon>Tracheophyta</taxon>
        <taxon>Spermatophyta</taxon>
        <taxon>Magnoliopsida</taxon>
        <taxon>eudicotyledons</taxon>
        <taxon>Gunneridae</taxon>
        <taxon>Pentapetalae</taxon>
        <taxon>rosids</taxon>
        <taxon>fabids</taxon>
        <taxon>Rosales</taxon>
        <taxon>Rosaceae</taxon>
        <taxon>Amygdaloideae</taxon>
        <taxon>Maleae</taxon>
        <taxon>Malus</taxon>
    </lineage>
</organism>
<dbReference type="STRING" id="3750.A0A498JHK8"/>
<feature type="transmembrane region" description="Helical" evidence="10">
    <location>
        <begin position="182"/>
        <end position="204"/>
    </location>
</feature>
<evidence type="ECO:0000256" key="5">
    <source>
        <dbReference type="ARBA" id="ARBA00022989"/>
    </source>
</evidence>
<evidence type="ECO:0000256" key="9">
    <source>
        <dbReference type="SAM" id="MobiDB-lite"/>
    </source>
</evidence>
<keyword evidence="7 10" id="KW-0472">Membrane</keyword>
<keyword evidence="12" id="KW-1185">Reference proteome</keyword>
<comment type="similarity">
    <text evidence="2">Belongs to the aromatic acid exporter (TC 2.A.85) family.</text>
</comment>
<evidence type="ECO:0000256" key="7">
    <source>
        <dbReference type="ARBA" id="ARBA00023136"/>
    </source>
</evidence>
<feature type="non-terminal residue" evidence="11">
    <location>
        <position position="1"/>
    </location>
</feature>